<dbReference type="InterPro" id="IPR050182">
    <property type="entry name" value="Cytochrome_P450_fam2"/>
</dbReference>
<dbReference type="EMBL" id="JAIPUX010001880">
    <property type="protein sequence ID" value="KAH0624277.1"/>
    <property type="molecule type" value="Genomic_DNA"/>
</dbReference>
<evidence type="ECO:0000256" key="4">
    <source>
        <dbReference type="ARBA" id="ARBA00023004"/>
    </source>
</evidence>
<evidence type="ECO:0000313" key="6">
    <source>
        <dbReference type="EMBL" id="KAH0624277.1"/>
    </source>
</evidence>
<name>A0ABQ7T3U6_PHRPL</name>
<dbReference type="Gene3D" id="1.10.630.10">
    <property type="entry name" value="Cytochrome P450"/>
    <property type="match status" value="3"/>
</dbReference>
<evidence type="ECO:0000313" key="7">
    <source>
        <dbReference type="Proteomes" id="UP000826234"/>
    </source>
</evidence>
<keyword evidence="7" id="KW-1185">Reference proteome</keyword>
<dbReference type="SUPFAM" id="SSF48264">
    <property type="entry name" value="Cytochrome P450"/>
    <property type="match status" value="1"/>
</dbReference>
<comment type="caution">
    <text evidence="6">The sequence shown here is derived from an EMBL/GenBank/DDBJ whole genome shotgun (WGS) entry which is preliminary data.</text>
</comment>
<protein>
    <submittedName>
        <fullName evidence="6">Uncharacterized protein</fullName>
    </submittedName>
</protein>
<evidence type="ECO:0000256" key="3">
    <source>
        <dbReference type="ARBA" id="ARBA00022723"/>
    </source>
</evidence>
<dbReference type="PRINTS" id="PR00463">
    <property type="entry name" value="EP450I"/>
</dbReference>
<dbReference type="PANTHER" id="PTHR24300:SF134">
    <property type="entry name" value="CYTOCHROME P450, FAMILY 2, SUBFAMILY AB, POLYPEPTIDE 2-RELATED"/>
    <property type="match status" value="1"/>
</dbReference>
<gene>
    <name evidence="6" type="ORF">JD844_007965</name>
</gene>
<keyword evidence="3" id="KW-0479">Metal-binding</keyword>
<keyword evidence="4" id="KW-0408">Iron</keyword>
<reference evidence="6 7" key="1">
    <citation type="journal article" date="2022" name="Gigascience">
        <title>A chromosome-level genome assembly and annotation of the desert horned lizard, Phrynosoma platyrhinos, provides insight into chromosomal rearrangements among reptiles.</title>
        <authorList>
            <person name="Koochekian N."/>
            <person name="Ascanio A."/>
            <person name="Farleigh K."/>
            <person name="Card D.C."/>
            <person name="Schield D.R."/>
            <person name="Castoe T.A."/>
            <person name="Jezkova T."/>
        </authorList>
    </citation>
    <scope>NUCLEOTIDE SEQUENCE [LARGE SCALE GENOMIC DNA]</scope>
    <source>
        <strain evidence="6">NK-2021</strain>
    </source>
</reference>
<keyword evidence="5" id="KW-0732">Signal</keyword>
<comment type="cofactor">
    <cofactor evidence="1">
        <name>heme</name>
        <dbReference type="ChEBI" id="CHEBI:30413"/>
    </cofactor>
</comment>
<dbReference type="InterPro" id="IPR002401">
    <property type="entry name" value="Cyt_P450_E_grp-I"/>
</dbReference>
<comment type="similarity">
    <text evidence="2">Belongs to the cytochrome P450 family.</text>
</comment>
<evidence type="ECO:0000256" key="5">
    <source>
        <dbReference type="SAM" id="SignalP"/>
    </source>
</evidence>
<proteinExistence type="inferred from homology"/>
<dbReference type="PANTHER" id="PTHR24300">
    <property type="entry name" value="CYTOCHROME P450 508A4-RELATED"/>
    <property type="match status" value="1"/>
</dbReference>
<organism evidence="6 7">
    <name type="scientific">Phrynosoma platyrhinos</name>
    <name type="common">Desert horned lizard</name>
    <dbReference type="NCBI Taxonomy" id="52577"/>
    <lineage>
        <taxon>Eukaryota</taxon>
        <taxon>Metazoa</taxon>
        <taxon>Chordata</taxon>
        <taxon>Craniata</taxon>
        <taxon>Vertebrata</taxon>
        <taxon>Euteleostomi</taxon>
        <taxon>Lepidosauria</taxon>
        <taxon>Squamata</taxon>
        <taxon>Bifurcata</taxon>
        <taxon>Unidentata</taxon>
        <taxon>Episquamata</taxon>
        <taxon>Toxicofera</taxon>
        <taxon>Iguania</taxon>
        <taxon>Phrynosomatidae</taxon>
        <taxon>Phrynosomatinae</taxon>
        <taxon>Phrynosoma</taxon>
    </lineage>
</organism>
<feature type="chain" id="PRO_5047286247" evidence="5">
    <location>
        <begin position="27"/>
        <end position="327"/>
    </location>
</feature>
<dbReference type="Pfam" id="PF00067">
    <property type="entry name" value="p450"/>
    <property type="match status" value="3"/>
</dbReference>
<feature type="signal peptide" evidence="5">
    <location>
        <begin position="1"/>
        <end position="26"/>
    </location>
</feature>
<dbReference type="InterPro" id="IPR001128">
    <property type="entry name" value="Cyt_P450"/>
</dbReference>
<dbReference type="Proteomes" id="UP000826234">
    <property type="component" value="Unassembled WGS sequence"/>
</dbReference>
<dbReference type="InterPro" id="IPR036396">
    <property type="entry name" value="Cyt_P450_sf"/>
</dbReference>
<sequence>MAEFWEFVLTLLLGLLILQYLKQLWSSRNYPPGPFQLPIIGGIWRMAMDFSHDILIKLAKQYGNIYTIWLGPRPIVVLSGFQAVKEGIIDHPDDFNARPVSAFVQTALKRTVAGGILFASGDIWKQHRRFGVVTLRKMGVGRKIMEYQIEVEAKHLVETFACTKGQPYNPLWSITNAVSNVICAVAFGNRYSVEDEEFKGKIEAMEVMGKYATSIPALSKDDPTSTYSDDNLTYFLTELFIAGTETTATSLQWALLFMVAYPEIQGARVCLGEQMAKMELFLFFTHLLRMFKFQLPEGVKELNKEPVLGFSLHPHPYKICAIPRNMK</sequence>
<evidence type="ECO:0000256" key="1">
    <source>
        <dbReference type="ARBA" id="ARBA00001971"/>
    </source>
</evidence>
<evidence type="ECO:0000256" key="2">
    <source>
        <dbReference type="ARBA" id="ARBA00010617"/>
    </source>
</evidence>
<accession>A0ABQ7T3U6</accession>